<sequence>MPLLIHFQEAKELTRMYAACVKLQTSFLTILSSPVHNRFQLLDKA</sequence>
<proteinExistence type="predicted"/>
<evidence type="ECO:0000313" key="1">
    <source>
        <dbReference type="EMBL" id="MBB4222361.1"/>
    </source>
</evidence>
<name>A0A840FYX9_9BURK</name>
<comment type="caution">
    <text evidence="1">The sequence shown here is derived from an EMBL/GenBank/DDBJ whole genome shotgun (WGS) entry which is preliminary data.</text>
</comment>
<reference evidence="1 2" key="1">
    <citation type="submission" date="2020-08" db="EMBL/GenBank/DDBJ databases">
        <title>Genomic Encyclopedia of Type Strains, Phase IV (KMG-V): Genome sequencing to study the core and pangenomes of soil and plant-associated prokaryotes.</title>
        <authorList>
            <person name="Whitman W."/>
        </authorList>
    </citation>
    <scope>NUCLEOTIDE SEQUENCE [LARGE SCALE GENOMIC DNA]</scope>
    <source>
        <strain evidence="1 2">34/80</strain>
    </source>
</reference>
<accession>A0A840FYX9</accession>
<protein>
    <submittedName>
        <fullName evidence="1">Uncharacterized protein</fullName>
    </submittedName>
</protein>
<organism evidence="1 2">
    <name type="scientific">Variovorax guangxiensis</name>
    <dbReference type="NCBI Taxonomy" id="1775474"/>
    <lineage>
        <taxon>Bacteria</taxon>
        <taxon>Pseudomonadati</taxon>
        <taxon>Pseudomonadota</taxon>
        <taxon>Betaproteobacteria</taxon>
        <taxon>Burkholderiales</taxon>
        <taxon>Comamonadaceae</taxon>
        <taxon>Variovorax</taxon>
    </lineage>
</organism>
<dbReference type="AlphaFoldDB" id="A0A840FYX9"/>
<dbReference type="EMBL" id="JACIFZ010000003">
    <property type="protein sequence ID" value="MBB4222361.1"/>
    <property type="molecule type" value="Genomic_DNA"/>
</dbReference>
<gene>
    <name evidence="1" type="ORF">GGD71_003141</name>
</gene>
<dbReference type="Proteomes" id="UP000524450">
    <property type="component" value="Unassembled WGS sequence"/>
</dbReference>
<evidence type="ECO:0000313" key="2">
    <source>
        <dbReference type="Proteomes" id="UP000524450"/>
    </source>
</evidence>